<evidence type="ECO:0000313" key="7">
    <source>
        <dbReference type="EMBL" id="CDW89145.1"/>
    </source>
</evidence>
<keyword evidence="1" id="KW-0479">Metal-binding</keyword>
<dbReference type="InterPro" id="IPR047506">
    <property type="entry name" value="UBR7-like_UBR-box"/>
</dbReference>
<dbReference type="PROSITE" id="PS51157">
    <property type="entry name" value="ZF_UBR"/>
    <property type="match status" value="1"/>
</dbReference>
<name>A0A078B3N1_STYLE</name>
<gene>
    <name evidence="7" type="primary">Contig4316.g4618</name>
    <name evidence="7" type="ORF">STYLEM_18276</name>
</gene>
<dbReference type="Gene3D" id="3.30.40.10">
    <property type="entry name" value="Zinc/RING finger domain, C3HC4 (zinc finger)"/>
    <property type="match status" value="1"/>
</dbReference>
<keyword evidence="2" id="KW-0863">Zinc-finger</keyword>
<dbReference type="InParanoid" id="A0A078B3N1"/>
<keyword evidence="8" id="KW-1185">Reference proteome</keyword>
<dbReference type="PANTHER" id="PTHR13513:SF9">
    <property type="entry name" value="E3 UBIQUITIN-PROTEIN LIGASE UBR7-RELATED"/>
    <property type="match status" value="1"/>
</dbReference>
<evidence type="ECO:0000313" key="8">
    <source>
        <dbReference type="Proteomes" id="UP000039865"/>
    </source>
</evidence>
<feature type="compositionally biased region" description="Basic and acidic residues" evidence="5">
    <location>
        <begin position="71"/>
        <end position="83"/>
    </location>
</feature>
<keyword evidence="3" id="KW-0862">Zinc</keyword>
<dbReference type="InterPro" id="IPR040204">
    <property type="entry name" value="UBR7"/>
</dbReference>
<evidence type="ECO:0000256" key="1">
    <source>
        <dbReference type="ARBA" id="ARBA00022723"/>
    </source>
</evidence>
<accession>A0A078B3N1</accession>
<feature type="compositionally biased region" description="Polar residues" evidence="5">
    <location>
        <begin position="19"/>
        <end position="68"/>
    </location>
</feature>
<protein>
    <submittedName>
        <fullName evidence="7">Loc398523 partial</fullName>
    </submittedName>
</protein>
<dbReference type="AlphaFoldDB" id="A0A078B3N1"/>
<dbReference type="GO" id="GO:0061630">
    <property type="term" value="F:ubiquitin protein ligase activity"/>
    <property type="evidence" value="ECO:0007669"/>
    <property type="project" value="InterPro"/>
</dbReference>
<sequence length="515" mass="60494">MEHSQNQTESHILTENADNHTQSSNLKNNNQTESPLQGSTEEGGNSQIQENRNSNPEDATASNLMQHSQPKKQELESASKDEALVEEEEEEDEDDVKTLSQLYVECQNQEKLQIQLSKNELTKKCRYQDGYIYQQVYSCLTCYIELIKQQKGEFNHDKIFEEGLGNQKDLIENLKPHGFCLGCMLHCHENHEVIELYSKLDFRCDCGNGRMPFSCQLNDNKEDYENEKNYYNHNFLDSYCYCKKPHTFEIMDQFMIQCYDCEDWFHNQHLTPALQDQLDDQYFLLCKDCVARNYLNVIAQYQQFWHETSLNYFGSSAQLEPPSKRTKLTDRIDSKQVSHQKVNCQEQDVNGSLVQQGFDLIIDEKMIKYICDCQNCSKIFSKLKRHIQVIENMNEQDRKLLNNLDGNINEDGLEEEKQQPVNESTKKAEEISNLMTSDDYINQMMKKAFSQQSKPLSHEGQIHFAENYAKFKDYFVAFLKQFEENQRKITLADVNQFKEGLNMLQMQREKPQKYE</sequence>
<feature type="compositionally biased region" description="Acidic residues" evidence="5">
    <location>
        <begin position="84"/>
        <end position="95"/>
    </location>
</feature>
<feature type="compositionally biased region" description="Polar residues" evidence="5">
    <location>
        <begin position="1"/>
        <end position="13"/>
    </location>
</feature>
<dbReference type="SUPFAM" id="SSF57903">
    <property type="entry name" value="FYVE/PHD zinc finger"/>
    <property type="match status" value="1"/>
</dbReference>
<dbReference type="EMBL" id="CCKQ01017283">
    <property type="protein sequence ID" value="CDW89145.1"/>
    <property type="molecule type" value="Genomic_DNA"/>
</dbReference>
<evidence type="ECO:0000256" key="3">
    <source>
        <dbReference type="ARBA" id="ARBA00022833"/>
    </source>
</evidence>
<dbReference type="InterPro" id="IPR013083">
    <property type="entry name" value="Znf_RING/FYVE/PHD"/>
</dbReference>
<dbReference type="Proteomes" id="UP000039865">
    <property type="component" value="Unassembled WGS sequence"/>
</dbReference>
<evidence type="ECO:0000256" key="2">
    <source>
        <dbReference type="ARBA" id="ARBA00022771"/>
    </source>
</evidence>
<dbReference type="InterPro" id="IPR011011">
    <property type="entry name" value="Znf_FYVE_PHD"/>
</dbReference>
<dbReference type="GO" id="GO:0005737">
    <property type="term" value="C:cytoplasm"/>
    <property type="evidence" value="ECO:0007669"/>
    <property type="project" value="TreeGrafter"/>
</dbReference>
<feature type="zinc finger region" description="UBR-type" evidence="4">
    <location>
        <begin position="123"/>
        <end position="220"/>
    </location>
</feature>
<dbReference type="CDD" id="cd19677">
    <property type="entry name" value="UBR-box_UBR7"/>
    <property type="match status" value="1"/>
</dbReference>
<reference evidence="7 8" key="1">
    <citation type="submission" date="2014-06" db="EMBL/GenBank/DDBJ databases">
        <authorList>
            <person name="Swart Estienne"/>
        </authorList>
    </citation>
    <scope>NUCLEOTIDE SEQUENCE [LARGE SCALE GENOMIC DNA]</scope>
    <source>
        <strain evidence="7 8">130c</strain>
    </source>
</reference>
<evidence type="ECO:0000259" key="6">
    <source>
        <dbReference type="PROSITE" id="PS51157"/>
    </source>
</evidence>
<dbReference type="GO" id="GO:0008270">
    <property type="term" value="F:zinc ion binding"/>
    <property type="evidence" value="ECO:0007669"/>
    <property type="project" value="UniProtKB-KW"/>
</dbReference>
<feature type="domain" description="UBR-type" evidence="6">
    <location>
        <begin position="123"/>
        <end position="220"/>
    </location>
</feature>
<dbReference type="InterPro" id="IPR003126">
    <property type="entry name" value="Znf_UBR"/>
</dbReference>
<dbReference type="OrthoDB" id="10262564at2759"/>
<dbReference type="Pfam" id="PF02207">
    <property type="entry name" value="zf-UBR"/>
    <property type="match status" value="1"/>
</dbReference>
<proteinExistence type="predicted"/>
<organism evidence="7 8">
    <name type="scientific">Stylonychia lemnae</name>
    <name type="common">Ciliate</name>
    <dbReference type="NCBI Taxonomy" id="5949"/>
    <lineage>
        <taxon>Eukaryota</taxon>
        <taxon>Sar</taxon>
        <taxon>Alveolata</taxon>
        <taxon>Ciliophora</taxon>
        <taxon>Intramacronucleata</taxon>
        <taxon>Spirotrichea</taxon>
        <taxon>Stichotrichia</taxon>
        <taxon>Sporadotrichida</taxon>
        <taxon>Oxytrichidae</taxon>
        <taxon>Stylonychinae</taxon>
        <taxon>Stylonychia</taxon>
    </lineage>
</organism>
<dbReference type="PANTHER" id="PTHR13513">
    <property type="entry name" value="E3 UBIQUITIN-PROTEIN LIGASE UBR7"/>
    <property type="match status" value="1"/>
</dbReference>
<evidence type="ECO:0000256" key="4">
    <source>
        <dbReference type="PROSITE-ProRule" id="PRU00508"/>
    </source>
</evidence>
<evidence type="ECO:0000256" key="5">
    <source>
        <dbReference type="SAM" id="MobiDB-lite"/>
    </source>
</evidence>
<feature type="region of interest" description="Disordered" evidence="5">
    <location>
        <begin position="1"/>
        <end position="96"/>
    </location>
</feature>